<gene>
    <name evidence="7" type="ORF">QTG54_005927</name>
</gene>
<feature type="transmembrane region" description="Helical" evidence="6">
    <location>
        <begin position="389"/>
        <end position="411"/>
    </location>
</feature>
<evidence type="ECO:0000313" key="8">
    <source>
        <dbReference type="Proteomes" id="UP001224775"/>
    </source>
</evidence>
<accession>A0AAD9DD72</accession>
<feature type="transmembrane region" description="Helical" evidence="6">
    <location>
        <begin position="171"/>
        <end position="188"/>
    </location>
</feature>
<evidence type="ECO:0000256" key="4">
    <source>
        <dbReference type="ARBA" id="ARBA00022989"/>
    </source>
</evidence>
<keyword evidence="8" id="KW-1185">Reference proteome</keyword>
<feature type="transmembrane region" description="Helical" evidence="6">
    <location>
        <begin position="6"/>
        <end position="34"/>
    </location>
</feature>
<feature type="transmembrane region" description="Helical" evidence="6">
    <location>
        <begin position="499"/>
        <end position="517"/>
    </location>
</feature>
<feature type="transmembrane region" description="Helical" evidence="6">
    <location>
        <begin position="454"/>
        <end position="479"/>
    </location>
</feature>
<dbReference type="GO" id="GO:0016020">
    <property type="term" value="C:membrane"/>
    <property type="evidence" value="ECO:0007669"/>
    <property type="project" value="UniProtKB-SubCell"/>
</dbReference>
<evidence type="ECO:0000313" key="7">
    <source>
        <dbReference type="EMBL" id="KAK1743306.1"/>
    </source>
</evidence>
<dbReference type="InterPro" id="IPR036259">
    <property type="entry name" value="MFS_trans_sf"/>
</dbReference>
<evidence type="ECO:0000256" key="3">
    <source>
        <dbReference type="ARBA" id="ARBA00022692"/>
    </source>
</evidence>
<evidence type="ECO:0000256" key="2">
    <source>
        <dbReference type="ARBA" id="ARBA00022448"/>
    </source>
</evidence>
<feature type="transmembrane region" description="Helical" evidence="6">
    <location>
        <begin position="212"/>
        <end position="233"/>
    </location>
</feature>
<reference evidence="7" key="1">
    <citation type="submission" date="2023-06" db="EMBL/GenBank/DDBJ databases">
        <title>Survivors Of The Sea: Transcriptome response of Skeletonema marinoi to long-term dormancy.</title>
        <authorList>
            <person name="Pinder M.I.M."/>
            <person name="Kourtchenko O."/>
            <person name="Robertson E.K."/>
            <person name="Larsson T."/>
            <person name="Maumus F."/>
            <person name="Osuna-Cruz C.M."/>
            <person name="Vancaester E."/>
            <person name="Stenow R."/>
            <person name="Vandepoele K."/>
            <person name="Ploug H."/>
            <person name="Bruchert V."/>
            <person name="Godhe A."/>
            <person name="Topel M."/>
        </authorList>
    </citation>
    <scope>NUCLEOTIDE SEQUENCE</scope>
    <source>
        <strain evidence="7">R05AC</strain>
    </source>
</reference>
<dbReference type="PANTHER" id="PTHR23504:SF15">
    <property type="entry name" value="MAJOR FACILITATOR SUPERFAMILY (MFS) PROFILE DOMAIN-CONTAINING PROTEIN"/>
    <property type="match status" value="1"/>
</dbReference>
<dbReference type="AlphaFoldDB" id="A0AAD9DD72"/>
<comment type="subcellular location">
    <subcellularLocation>
        <location evidence="1">Membrane</location>
        <topology evidence="1">Multi-pass membrane protein</topology>
    </subcellularLocation>
</comment>
<evidence type="ECO:0000256" key="6">
    <source>
        <dbReference type="SAM" id="Phobius"/>
    </source>
</evidence>
<organism evidence="7 8">
    <name type="scientific">Skeletonema marinoi</name>
    <dbReference type="NCBI Taxonomy" id="267567"/>
    <lineage>
        <taxon>Eukaryota</taxon>
        <taxon>Sar</taxon>
        <taxon>Stramenopiles</taxon>
        <taxon>Ochrophyta</taxon>
        <taxon>Bacillariophyta</taxon>
        <taxon>Coscinodiscophyceae</taxon>
        <taxon>Thalassiosirophycidae</taxon>
        <taxon>Thalassiosirales</taxon>
        <taxon>Skeletonemataceae</taxon>
        <taxon>Skeletonema</taxon>
        <taxon>Skeletonema marinoi-dohrnii complex</taxon>
    </lineage>
</organism>
<proteinExistence type="predicted"/>
<protein>
    <submittedName>
        <fullName evidence="7">MFS transporter</fullName>
    </submittedName>
</protein>
<evidence type="ECO:0000256" key="1">
    <source>
        <dbReference type="ARBA" id="ARBA00004141"/>
    </source>
</evidence>
<dbReference type="PANTHER" id="PTHR23504">
    <property type="entry name" value="MAJOR FACILITATOR SUPERFAMILY DOMAIN-CONTAINING PROTEIN 10"/>
    <property type="match status" value="1"/>
</dbReference>
<sequence>MNERAASIAALCSVTFLQAYLLVGVFPYAAFMAIHFLQIQEEQAGPYAALFATTFMIGRTATAHLWGLLADVYGRRVAMIISLLGSGLASLWFGMTNSYSQAIIARGMIGALNSIVGVSKTVATELAFYDFDKCSNKNEDREVAVDDNEQHDQQLQQLETRIVGRVMSMRAYGFLIAPAVAGFLADPLDVREKGVTYNASIEGSVLSKYPYLLPNLLGAVLCCVSAMAVYLCIPETMPQCRSLSRDILQWTTKTCARLKSTEKEVQEDAVISLKAADDSLSDNSIQQYGSIENNSKSDNTISSASLKLIWSRRKTRSHLIAYWLYSLVIINIDEAFPLYCISRNTGLGGLQENEIGKILSASGVIFAIGQYKTYSILCDQFGIYGSLDLSAALGILPVALFPLASLVYTNATKRWSMVYLALLSGVTKVFQSAFFSSITVATNRTVPAEMRSRMNALGSIGAGLSKAFGPLFVGIWMAFCLSTDTQDDSNDKSLPIGSLLAWFGIALVSGLIMFAVLRSLQERN</sequence>
<feature type="transmembrane region" description="Helical" evidence="6">
    <location>
        <begin position="46"/>
        <end position="67"/>
    </location>
</feature>
<keyword evidence="2" id="KW-0813">Transport</keyword>
<evidence type="ECO:0000256" key="5">
    <source>
        <dbReference type="ARBA" id="ARBA00023136"/>
    </source>
</evidence>
<feature type="transmembrane region" description="Helical" evidence="6">
    <location>
        <begin position="319"/>
        <end position="338"/>
    </location>
</feature>
<dbReference type="EMBL" id="JATAAI010000009">
    <property type="protein sequence ID" value="KAK1743306.1"/>
    <property type="molecule type" value="Genomic_DNA"/>
</dbReference>
<comment type="caution">
    <text evidence="7">The sequence shown here is derived from an EMBL/GenBank/DDBJ whole genome shotgun (WGS) entry which is preliminary data.</text>
</comment>
<dbReference type="SUPFAM" id="SSF103473">
    <property type="entry name" value="MFS general substrate transporter"/>
    <property type="match status" value="1"/>
</dbReference>
<dbReference type="Proteomes" id="UP001224775">
    <property type="component" value="Unassembled WGS sequence"/>
</dbReference>
<keyword evidence="4 6" id="KW-1133">Transmembrane helix</keyword>
<keyword evidence="3 6" id="KW-0812">Transmembrane</keyword>
<dbReference type="Gene3D" id="1.20.1250.20">
    <property type="entry name" value="MFS general substrate transporter like domains"/>
    <property type="match status" value="1"/>
</dbReference>
<feature type="transmembrane region" description="Helical" evidence="6">
    <location>
        <begin position="73"/>
        <end position="93"/>
    </location>
</feature>
<keyword evidence="5 6" id="KW-0472">Membrane</keyword>
<name>A0AAD9DD72_9STRA</name>